<protein>
    <recommendedName>
        <fullName evidence="1">UBX domain-containing protein 4</fullName>
    </recommendedName>
</protein>
<comment type="caution">
    <text evidence="5">The sequence shown here is derived from an EMBL/GenBank/DDBJ whole genome shotgun (WGS) entry which is preliminary data.</text>
</comment>
<keyword evidence="3" id="KW-1133">Transmembrane helix</keyword>
<dbReference type="GO" id="GO:0036503">
    <property type="term" value="P:ERAD pathway"/>
    <property type="evidence" value="ECO:0007669"/>
    <property type="project" value="TreeGrafter"/>
</dbReference>
<keyword evidence="3" id="KW-0472">Membrane</keyword>
<dbReference type="PANTHER" id="PTHR46424:SF1">
    <property type="entry name" value="UBX DOMAIN-CONTAINING PROTEIN 4"/>
    <property type="match status" value="1"/>
</dbReference>
<dbReference type="Proteomes" id="UP000230233">
    <property type="component" value="Chromosome III"/>
</dbReference>
<feature type="compositionally biased region" description="Polar residues" evidence="2">
    <location>
        <begin position="124"/>
        <end position="138"/>
    </location>
</feature>
<dbReference type="InterPro" id="IPR001012">
    <property type="entry name" value="UBX_dom"/>
</dbReference>
<dbReference type="SUPFAM" id="SSF54236">
    <property type="entry name" value="Ubiquitin-like"/>
    <property type="match status" value="1"/>
</dbReference>
<gene>
    <name evidence="5" type="primary">Cnig_chr_III.g9972</name>
    <name evidence="5" type="ORF">B9Z55_009972</name>
</gene>
<feature type="compositionally biased region" description="Polar residues" evidence="2">
    <location>
        <begin position="145"/>
        <end position="155"/>
    </location>
</feature>
<organism evidence="5 6">
    <name type="scientific">Caenorhabditis nigoni</name>
    <dbReference type="NCBI Taxonomy" id="1611254"/>
    <lineage>
        <taxon>Eukaryota</taxon>
        <taxon>Metazoa</taxon>
        <taxon>Ecdysozoa</taxon>
        <taxon>Nematoda</taxon>
        <taxon>Chromadorea</taxon>
        <taxon>Rhabditida</taxon>
        <taxon>Rhabditina</taxon>
        <taxon>Rhabditomorpha</taxon>
        <taxon>Rhabditoidea</taxon>
        <taxon>Rhabditidae</taxon>
        <taxon>Peloderinae</taxon>
        <taxon>Caenorhabditis</taxon>
    </lineage>
</organism>
<dbReference type="SMART" id="SM00166">
    <property type="entry name" value="UBX"/>
    <property type="match status" value="1"/>
</dbReference>
<dbReference type="AlphaFoldDB" id="A0A2G5UU76"/>
<evidence type="ECO:0000313" key="6">
    <source>
        <dbReference type="Proteomes" id="UP000230233"/>
    </source>
</evidence>
<dbReference type="OrthoDB" id="10254930at2759"/>
<dbReference type="Gene3D" id="3.10.20.90">
    <property type="entry name" value="Phosphatidylinositol 3-kinase Catalytic Subunit, Chain A, domain 1"/>
    <property type="match status" value="1"/>
</dbReference>
<dbReference type="GO" id="GO:0005783">
    <property type="term" value="C:endoplasmic reticulum"/>
    <property type="evidence" value="ECO:0007669"/>
    <property type="project" value="TreeGrafter"/>
</dbReference>
<keyword evidence="6" id="KW-1185">Reference proteome</keyword>
<dbReference type="STRING" id="1611254.A0A2G5UU76"/>
<evidence type="ECO:0000256" key="1">
    <source>
        <dbReference type="ARBA" id="ARBA00040925"/>
    </source>
</evidence>
<feature type="region of interest" description="Disordered" evidence="2">
    <location>
        <begin position="118"/>
        <end position="160"/>
    </location>
</feature>
<dbReference type="CDD" id="cd16117">
    <property type="entry name" value="UBX_UBXN4"/>
    <property type="match status" value="1"/>
</dbReference>
<name>A0A2G5UU76_9PELO</name>
<dbReference type="PROSITE" id="PS50033">
    <property type="entry name" value="UBX"/>
    <property type="match status" value="1"/>
</dbReference>
<feature type="region of interest" description="Disordered" evidence="2">
    <location>
        <begin position="395"/>
        <end position="456"/>
    </location>
</feature>
<dbReference type="Pfam" id="PF23187">
    <property type="entry name" value="UBX7_N"/>
    <property type="match status" value="1"/>
</dbReference>
<evidence type="ECO:0000256" key="3">
    <source>
        <dbReference type="SAM" id="Phobius"/>
    </source>
</evidence>
<keyword evidence="3" id="KW-0812">Transmembrane</keyword>
<feature type="region of interest" description="Disordered" evidence="2">
    <location>
        <begin position="174"/>
        <end position="267"/>
    </location>
</feature>
<sequence>MQWFPGDVTTAIQVSRKNLALLIVYITTDSEDGRIFDEFWTHIDTSNLLCPVVGIKLVAGETAAVQFADIYPTPIVPAAYLIDQNGKPLEVITTLVGKTFDQFRSKFDKATAQFINGVPKSETPAPQSNVNRLVSTTAPAPVATQRPNTSTSQEMTPELAEKVARAKALLEQKKLKDAEKKRESDKQMKEELTKAREAKQDRDDKALMEAAKQRKKEKMETEKEKERILAQIKADREDAKKRFGKTSNSSNDASKTDSKENSGIGKAVPSDRCRLQVRLPDGFTFVEEFPSNDVLNSLVEIIRQKPFMSGTSFEIQQPYPRRVFSTDDYSKTFLENQLTPSCALVVVQKSSGSSGLRPGSLSVTTPSIPIFTWLLYPFTAVWAVVCSMFGWNTDSTKSDSKKTENGSSSSAGQPSRRGMPRSAEVRRRGNVAGLENPNDDDPEERASFNGNSTQFM</sequence>
<evidence type="ECO:0000313" key="5">
    <source>
        <dbReference type="EMBL" id="PIC43097.1"/>
    </source>
</evidence>
<dbReference type="InterPro" id="IPR029071">
    <property type="entry name" value="Ubiquitin-like_domsf"/>
</dbReference>
<dbReference type="PANTHER" id="PTHR46424">
    <property type="entry name" value="UBX DOMAIN-CONTAINING PROTEIN 4"/>
    <property type="match status" value="1"/>
</dbReference>
<dbReference type="EMBL" id="PDUG01000003">
    <property type="protein sequence ID" value="PIC43097.1"/>
    <property type="molecule type" value="Genomic_DNA"/>
</dbReference>
<proteinExistence type="predicted"/>
<feature type="compositionally biased region" description="Basic and acidic residues" evidence="2">
    <location>
        <begin position="174"/>
        <end position="207"/>
    </location>
</feature>
<dbReference type="Pfam" id="PF00789">
    <property type="entry name" value="UBX"/>
    <property type="match status" value="1"/>
</dbReference>
<evidence type="ECO:0000256" key="2">
    <source>
        <dbReference type="SAM" id="MobiDB-lite"/>
    </source>
</evidence>
<accession>A0A2G5UU76</accession>
<feature type="compositionally biased region" description="Basic and acidic residues" evidence="2">
    <location>
        <begin position="217"/>
        <end position="241"/>
    </location>
</feature>
<evidence type="ECO:0000259" key="4">
    <source>
        <dbReference type="PROSITE" id="PS50033"/>
    </source>
</evidence>
<feature type="transmembrane region" description="Helical" evidence="3">
    <location>
        <begin position="370"/>
        <end position="391"/>
    </location>
</feature>
<feature type="domain" description="UBX" evidence="4">
    <location>
        <begin position="268"/>
        <end position="346"/>
    </location>
</feature>
<reference evidence="6" key="1">
    <citation type="submission" date="2017-10" db="EMBL/GenBank/DDBJ databases">
        <title>Rapid genome shrinkage in a self-fertile nematode reveals novel sperm competition proteins.</title>
        <authorList>
            <person name="Yin D."/>
            <person name="Schwarz E.M."/>
            <person name="Thomas C.G."/>
            <person name="Felde R.L."/>
            <person name="Korf I.F."/>
            <person name="Cutter A.D."/>
            <person name="Schartner C.M."/>
            <person name="Ralston E.J."/>
            <person name="Meyer B.J."/>
            <person name="Haag E.S."/>
        </authorList>
    </citation>
    <scope>NUCLEOTIDE SEQUENCE [LARGE SCALE GENOMIC DNA]</scope>
    <source>
        <strain evidence="6">JU1422</strain>
    </source>
</reference>